<evidence type="ECO:0000256" key="6">
    <source>
        <dbReference type="ARBA" id="ARBA00023136"/>
    </source>
</evidence>
<evidence type="ECO:0000313" key="11">
    <source>
        <dbReference type="Proteomes" id="UP000251047"/>
    </source>
</evidence>
<dbReference type="InterPro" id="IPR050487">
    <property type="entry name" value="FtsQ_DivIB"/>
</dbReference>
<comment type="subcellular location">
    <subcellularLocation>
        <location evidence="1">Membrane</location>
    </subcellularLocation>
</comment>
<evidence type="ECO:0000313" key="10">
    <source>
        <dbReference type="EMBL" id="RAV34073.1"/>
    </source>
</evidence>
<evidence type="ECO:0000256" key="2">
    <source>
        <dbReference type="ARBA" id="ARBA00022475"/>
    </source>
</evidence>
<evidence type="ECO:0000256" key="4">
    <source>
        <dbReference type="ARBA" id="ARBA00022692"/>
    </source>
</evidence>
<feature type="transmembrane region" description="Helical" evidence="8">
    <location>
        <begin position="21"/>
        <end position="43"/>
    </location>
</feature>
<dbReference type="PROSITE" id="PS51779">
    <property type="entry name" value="POTRA"/>
    <property type="match status" value="1"/>
</dbReference>
<evidence type="ECO:0000256" key="3">
    <source>
        <dbReference type="ARBA" id="ARBA00022618"/>
    </source>
</evidence>
<gene>
    <name evidence="10" type="ORF">CWC39_05165</name>
</gene>
<evidence type="ECO:0000259" key="9">
    <source>
        <dbReference type="PROSITE" id="PS51779"/>
    </source>
</evidence>
<comment type="caution">
    <text evidence="10">The sequence shown here is derived from an EMBL/GenBank/DDBJ whole genome shotgun (WGS) entry which is preliminary data.</text>
</comment>
<keyword evidence="2" id="KW-1003">Cell membrane</keyword>
<dbReference type="InterPro" id="IPR005548">
    <property type="entry name" value="Cell_div_FtsQ/DivIB_C"/>
</dbReference>
<evidence type="ECO:0000256" key="5">
    <source>
        <dbReference type="ARBA" id="ARBA00022989"/>
    </source>
</evidence>
<dbReference type="InterPro" id="IPR034746">
    <property type="entry name" value="POTRA"/>
</dbReference>
<organism evidence="10 11">
    <name type="scientific">Corynebacterium heidelbergense</name>
    <dbReference type="NCBI Taxonomy" id="2055947"/>
    <lineage>
        <taxon>Bacteria</taxon>
        <taxon>Bacillati</taxon>
        <taxon>Actinomycetota</taxon>
        <taxon>Actinomycetes</taxon>
        <taxon>Mycobacteriales</taxon>
        <taxon>Corynebacteriaceae</taxon>
        <taxon>Corynebacterium</taxon>
    </lineage>
</organism>
<dbReference type="InterPro" id="IPR013685">
    <property type="entry name" value="POTRA_FtsQ_type"/>
</dbReference>
<name>A0A364VBP4_9CORY</name>
<reference evidence="10 11" key="1">
    <citation type="journal article" date="2018" name="Syst. Appl. Microbiol.">
        <title>Corynebacterium heidelbergense sp. nov., isolated from the preen glands of Egyptian geese (Alopochen aegyptiacus).</title>
        <authorList>
            <person name="Braun M.S."/>
            <person name="Wang E."/>
            <person name="Zimmermann S."/>
            <person name="Wink M."/>
        </authorList>
    </citation>
    <scope>NUCLEOTIDE SEQUENCE [LARGE SCALE GENOMIC DNA]</scope>
    <source>
        <strain evidence="10 11">DSM 104638</strain>
    </source>
</reference>
<dbReference type="Gene3D" id="3.10.20.310">
    <property type="entry name" value="membrane protein fhac"/>
    <property type="match status" value="1"/>
</dbReference>
<protein>
    <submittedName>
        <fullName evidence="10">Cell division protein FtsQ</fullName>
    </submittedName>
</protein>
<proteinExistence type="predicted"/>
<keyword evidence="5 8" id="KW-1133">Transmembrane helix</keyword>
<sequence>MKENEPAGARPSGRRAPRRRILLRTLVGLLVLGVLAVAVAYFVPVLGVRAITVEGVARADDAAITRASGIREGDNMLRVDTTAAARNVAGQAWVERVTVARHWPRTIAVQVTEHDPAGVLKQGNQTQLVDTKGNIFLSGAAAEGVPEFRNIRAEDSAALHAAATAVGALPPEVRAQLEAVEAPGESSVKLLIKGGKTVFWGTAERAAEKAEATRIVLTREGTAWNVSNPAMPTVR</sequence>
<dbReference type="RefSeq" id="WP_112769445.1">
    <property type="nucleotide sequence ID" value="NZ_CP063191.1"/>
</dbReference>
<evidence type="ECO:0000256" key="8">
    <source>
        <dbReference type="SAM" id="Phobius"/>
    </source>
</evidence>
<evidence type="ECO:0000256" key="7">
    <source>
        <dbReference type="ARBA" id="ARBA00023306"/>
    </source>
</evidence>
<dbReference type="AlphaFoldDB" id="A0A364VBP4"/>
<accession>A0A364VBP4</accession>
<dbReference type="GO" id="GO:0051301">
    <property type="term" value="P:cell division"/>
    <property type="evidence" value="ECO:0007669"/>
    <property type="project" value="UniProtKB-KW"/>
</dbReference>
<feature type="domain" description="POTRA" evidence="9">
    <location>
        <begin position="46"/>
        <end position="114"/>
    </location>
</feature>
<dbReference type="EMBL" id="PHQP01000030">
    <property type="protein sequence ID" value="RAV34073.1"/>
    <property type="molecule type" value="Genomic_DNA"/>
</dbReference>
<dbReference type="Pfam" id="PF08478">
    <property type="entry name" value="POTRA_1"/>
    <property type="match status" value="1"/>
</dbReference>
<dbReference type="OrthoDB" id="9790760at2"/>
<dbReference type="PANTHER" id="PTHR37820:SF1">
    <property type="entry name" value="CELL DIVISION PROTEIN FTSQ"/>
    <property type="match status" value="1"/>
</dbReference>
<dbReference type="GO" id="GO:0005886">
    <property type="term" value="C:plasma membrane"/>
    <property type="evidence" value="ECO:0007669"/>
    <property type="project" value="TreeGrafter"/>
</dbReference>
<keyword evidence="3 10" id="KW-0132">Cell division</keyword>
<keyword evidence="7" id="KW-0131">Cell cycle</keyword>
<keyword evidence="4 8" id="KW-0812">Transmembrane</keyword>
<dbReference type="Pfam" id="PF03799">
    <property type="entry name" value="FtsQ_DivIB_C"/>
    <property type="match status" value="1"/>
</dbReference>
<dbReference type="PANTHER" id="PTHR37820">
    <property type="entry name" value="CELL DIVISION PROTEIN DIVIB"/>
    <property type="match status" value="1"/>
</dbReference>
<keyword evidence="6 8" id="KW-0472">Membrane</keyword>
<dbReference type="Proteomes" id="UP000251047">
    <property type="component" value="Unassembled WGS sequence"/>
</dbReference>
<evidence type="ECO:0000256" key="1">
    <source>
        <dbReference type="ARBA" id="ARBA00004370"/>
    </source>
</evidence>